<accession>A0A0C1UJS1</accession>
<protein>
    <submittedName>
        <fullName evidence="1">Uncharacterized protein</fullName>
    </submittedName>
</protein>
<evidence type="ECO:0000313" key="1">
    <source>
        <dbReference type="EMBL" id="KIE47525.1"/>
    </source>
</evidence>
<dbReference type="AlphaFoldDB" id="A0A0C1UJS1"/>
<organism evidence="1 2">
    <name type="scientific">Clostridium argentinense CDC 2741</name>
    <dbReference type="NCBI Taxonomy" id="1418104"/>
    <lineage>
        <taxon>Bacteria</taxon>
        <taxon>Bacillati</taxon>
        <taxon>Bacillota</taxon>
        <taxon>Clostridia</taxon>
        <taxon>Eubacteriales</taxon>
        <taxon>Clostridiaceae</taxon>
        <taxon>Clostridium</taxon>
    </lineage>
</organism>
<dbReference type="EMBL" id="AYSO01000014">
    <property type="protein sequence ID" value="KIE47525.1"/>
    <property type="molecule type" value="Genomic_DNA"/>
</dbReference>
<dbReference type="OrthoDB" id="9775096at2"/>
<gene>
    <name evidence="1" type="ORF">U732_3180</name>
</gene>
<sequence>MPFYLSYELQSAAANKIGTLKCVENDTALLNLAKGNFVLTVMSSNLSNNVYGLTTISRISEMMVDKNWNQYNNLS</sequence>
<dbReference type="RefSeq" id="WP_039631677.1">
    <property type="nucleotide sequence ID" value="NZ_AYSO01000014.1"/>
</dbReference>
<dbReference type="Gene3D" id="3.40.710.10">
    <property type="entry name" value="DD-peptidase/beta-lactamase superfamily"/>
    <property type="match status" value="1"/>
</dbReference>
<name>A0A0C1UJS1_9CLOT</name>
<reference evidence="1 2" key="1">
    <citation type="journal article" date="2015" name="Infect. Genet. Evol.">
        <title>Genomic sequences of six botulinum neurotoxin-producing strains representing three clostridial species illustrate the mobility and diversity of botulinum neurotoxin genes.</title>
        <authorList>
            <person name="Smith T.J."/>
            <person name="Hill K.K."/>
            <person name="Xie G."/>
            <person name="Foley B.T."/>
            <person name="Williamson C.H."/>
            <person name="Foster J.T."/>
            <person name="Johnson S.L."/>
            <person name="Chertkov O."/>
            <person name="Teshima H."/>
            <person name="Gibbons H.S."/>
            <person name="Johnsky L.A."/>
            <person name="Karavis M.A."/>
            <person name="Smith L.A."/>
        </authorList>
    </citation>
    <scope>NUCLEOTIDE SEQUENCE [LARGE SCALE GENOMIC DNA]</scope>
    <source>
        <strain evidence="1 2">CDC 2741</strain>
    </source>
</reference>
<dbReference type="Proteomes" id="UP000031366">
    <property type="component" value="Unassembled WGS sequence"/>
</dbReference>
<dbReference type="InterPro" id="IPR012338">
    <property type="entry name" value="Beta-lactam/transpept-like"/>
</dbReference>
<evidence type="ECO:0000313" key="2">
    <source>
        <dbReference type="Proteomes" id="UP000031366"/>
    </source>
</evidence>
<keyword evidence="2" id="KW-1185">Reference proteome</keyword>
<comment type="caution">
    <text evidence="1">The sequence shown here is derived from an EMBL/GenBank/DDBJ whole genome shotgun (WGS) entry which is preliminary data.</text>
</comment>
<proteinExistence type="predicted"/>